<keyword evidence="4 10" id="KW-0378">Hydrolase</keyword>
<dbReference type="SUPFAM" id="SSF52317">
    <property type="entry name" value="Class I glutamine amidotransferase-like"/>
    <property type="match status" value="1"/>
</dbReference>
<evidence type="ECO:0000256" key="6">
    <source>
        <dbReference type="ARBA" id="ARBA00023102"/>
    </source>
</evidence>
<name>A0ABW7C7T3_9CYAN</name>
<evidence type="ECO:0000256" key="4">
    <source>
        <dbReference type="ARBA" id="ARBA00022801"/>
    </source>
</evidence>
<dbReference type="InterPro" id="IPR029062">
    <property type="entry name" value="Class_I_gatase-like"/>
</dbReference>
<evidence type="ECO:0000313" key="12">
    <source>
        <dbReference type="EMBL" id="MFG3817245.1"/>
    </source>
</evidence>
<dbReference type="InterPro" id="IPR010139">
    <property type="entry name" value="Imidazole-glycPsynth_HisH"/>
</dbReference>
<keyword evidence="7 10" id="KW-0456">Lyase</keyword>
<evidence type="ECO:0000259" key="11">
    <source>
        <dbReference type="Pfam" id="PF00117"/>
    </source>
</evidence>
<dbReference type="Proteomes" id="UP001604335">
    <property type="component" value="Unassembled WGS sequence"/>
</dbReference>
<keyword evidence="10" id="KW-0963">Cytoplasm</keyword>
<dbReference type="GO" id="GO:0016829">
    <property type="term" value="F:lyase activity"/>
    <property type="evidence" value="ECO:0007669"/>
    <property type="project" value="UniProtKB-KW"/>
</dbReference>
<accession>A0ABW7C7T3</accession>
<evidence type="ECO:0000256" key="10">
    <source>
        <dbReference type="HAMAP-Rule" id="MF_00278"/>
    </source>
</evidence>
<comment type="catalytic activity">
    <reaction evidence="8 10">
        <text>5-[(5-phospho-1-deoxy-D-ribulos-1-ylimino)methylamino]-1-(5-phospho-beta-D-ribosyl)imidazole-4-carboxamide + L-glutamine = D-erythro-1-(imidazol-4-yl)glycerol 3-phosphate + 5-amino-1-(5-phospho-beta-D-ribosyl)imidazole-4-carboxamide + L-glutamate + H(+)</text>
        <dbReference type="Rhea" id="RHEA:24793"/>
        <dbReference type="ChEBI" id="CHEBI:15378"/>
        <dbReference type="ChEBI" id="CHEBI:29985"/>
        <dbReference type="ChEBI" id="CHEBI:58278"/>
        <dbReference type="ChEBI" id="CHEBI:58359"/>
        <dbReference type="ChEBI" id="CHEBI:58475"/>
        <dbReference type="ChEBI" id="CHEBI:58525"/>
        <dbReference type="EC" id="4.3.2.10"/>
    </reaction>
</comment>
<dbReference type="NCBIfam" id="TIGR01855">
    <property type="entry name" value="IMP_synth_hisH"/>
    <property type="match status" value="1"/>
</dbReference>
<comment type="pathway">
    <text evidence="1 10">Amino-acid biosynthesis; L-histidine biosynthesis; L-histidine from 5-phospho-alpha-D-ribose 1-diphosphate: step 5/9.</text>
</comment>
<evidence type="ECO:0000256" key="3">
    <source>
        <dbReference type="ARBA" id="ARBA00022605"/>
    </source>
</evidence>
<feature type="domain" description="Glutamine amidotransferase" evidence="11">
    <location>
        <begin position="7"/>
        <end position="205"/>
    </location>
</feature>
<sequence length="209" mass="22321">MSKVAIINYGMGNLGSVLRAFQAIDADALIADQPSQLEEASHLVLPGVGSFADGMNSLNSGGWVDVLTRYIAVQGKPLLGICLGMQLLATTGEEGGNTPGLGFIPGKVRHLQQLGCQLRVPHVGWNSIVPSYQQAPILEAIPEGTDFYFVHSYSFVLDDNADCLAIADYGVPIVSAVQKNLVIGTQFHPEKSSKAGLRLLQNFLTHSKC</sequence>
<comment type="function">
    <text evidence="10">IGPS catalyzes the conversion of PRFAR and glutamine to IGP, AICAR and glutamate. The HisH subunit catalyzes the hydrolysis of glutamine to glutamate and ammonia as part of the synthesis of IGP and AICAR. The resulting ammonia molecule is channeled to the active site of HisF.</text>
</comment>
<dbReference type="InterPro" id="IPR017926">
    <property type="entry name" value="GATASE"/>
</dbReference>
<dbReference type="Pfam" id="PF00117">
    <property type="entry name" value="GATase"/>
    <property type="match status" value="1"/>
</dbReference>
<comment type="caution">
    <text evidence="12">The sequence shown here is derived from an EMBL/GenBank/DDBJ whole genome shotgun (WGS) entry which is preliminary data.</text>
</comment>
<comment type="subunit">
    <text evidence="2 10">Heterodimer of HisH and HisF.</text>
</comment>
<dbReference type="PROSITE" id="PS51273">
    <property type="entry name" value="GATASE_TYPE_1"/>
    <property type="match status" value="1"/>
</dbReference>
<dbReference type="PANTHER" id="PTHR42701">
    <property type="entry name" value="IMIDAZOLE GLYCEROL PHOSPHATE SYNTHASE SUBUNIT HISH"/>
    <property type="match status" value="1"/>
</dbReference>
<comment type="subcellular location">
    <subcellularLocation>
        <location evidence="10">Cytoplasm</location>
    </subcellularLocation>
</comment>
<dbReference type="EMBL" id="JAZAQF010000030">
    <property type="protein sequence ID" value="MFG3817245.1"/>
    <property type="molecule type" value="Genomic_DNA"/>
</dbReference>
<reference evidence="13" key="1">
    <citation type="journal article" date="2024" name="Algal Res.">
        <title>Biochemical, toxicological and genomic investigation of a high-biomass producing Limnothrix strain isolated from Italian shallow drinking water reservoir.</title>
        <authorList>
            <person name="Simonazzi M."/>
            <person name="Shishido T.K."/>
            <person name="Delbaje E."/>
            <person name="Wahlsten M."/>
            <person name="Fewer D.P."/>
            <person name="Sivonen K."/>
            <person name="Pezzolesi L."/>
            <person name="Pistocchi R."/>
        </authorList>
    </citation>
    <scope>NUCLEOTIDE SEQUENCE [LARGE SCALE GENOMIC DNA]</scope>
    <source>
        <strain evidence="13">LRLZ20PSL1</strain>
    </source>
</reference>
<dbReference type="EC" id="4.3.2.10" evidence="10"/>
<comment type="catalytic activity">
    <reaction evidence="9 10">
        <text>L-glutamine + H2O = L-glutamate + NH4(+)</text>
        <dbReference type="Rhea" id="RHEA:15889"/>
        <dbReference type="ChEBI" id="CHEBI:15377"/>
        <dbReference type="ChEBI" id="CHEBI:28938"/>
        <dbReference type="ChEBI" id="CHEBI:29985"/>
        <dbReference type="ChEBI" id="CHEBI:58359"/>
        <dbReference type="EC" id="3.5.1.2"/>
    </reaction>
</comment>
<dbReference type="HAMAP" id="MF_00278">
    <property type="entry name" value="HisH"/>
    <property type="match status" value="1"/>
</dbReference>
<evidence type="ECO:0000256" key="8">
    <source>
        <dbReference type="ARBA" id="ARBA00047838"/>
    </source>
</evidence>
<evidence type="ECO:0000256" key="5">
    <source>
        <dbReference type="ARBA" id="ARBA00022962"/>
    </source>
</evidence>
<gene>
    <name evidence="10 12" type="primary">hisH</name>
    <name evidence="12" type="ORF">VPK24_06310</name>
</gene>
<feature type="active site" description="Nucleophile" evidence="10">
    <location>
        <position position="82"/>
    </location>
</feature>
<keyword evidence="3 10" id="KW-0028">Amino-acid biosynthesis</keyword>
<evidence type="ECO:0000256" key="2">
    <source>
        <dbReference type="ARBA" id="ARBA00011152"/>
    </source>
</evidence>
<evidence type="ECO:0000256" key="9">
    <source>
        <dbReference type="ARBA" id="ARBA00049534"/>
    </source>
</evidence>
<feature type="active site" evidence="10">
    <location>
        <position position="190"/>
    </location>
</feature>
<organism evidence="12 13">
    <name type="scientific">Limnothrix redekei LRLZ20PSL1</name>
    <dbReference type="NCBI Taxonomy" id="3112953"/>
    <lineage>
        <taxon>Bacteria</taxon>
        <taxon>Bacillati</taxon>
        <taxon>Cyanobacteriota</taxon>
        <taxon>Cyanophyceae</taxon>
        <taxon>Pseudanabaenales</taxon>
        <taxon>Pseudanabaenaceae</taxon>
        <taxon>Limnothrix</taxon>
    </lineage>
</organism>
<keyword evidence="6 10" id="KW-0368">Histidine biosynthesis</keyword>
<dbReference type="PIRSF" id="PIRSF000495">
    <property type="entry name" value="Amidotransf_hisH"/>
    <property type="match status" value="1"/>
</dbReference>
<protein>
    <recommendedName>
        <fullName evidence="10">Imidazole glycerol phosphate synthase subunit HisH</fullName>
        <ecNumber evidence="10">4.3.2.10</ecNumber>
    </recommendedName>
    <alternativeName>
        <fullName evidence="10">IGP synthase glutaminase subunit</fullName>
        <ecNumber evidence="10">3.5.1.2</ecNumber>
    </alternativeName>
    <alternativeName>
        <fullName evidence="10">IGP synthase subunit HisH</fullName>
    </alternativeName>
    <alternativeName>
        <fullName evidence="10">ImGP synthase subunit HisH</fullName>
        <shortName evidence="10">IGPS subunit HisH</shortName>
    </alternativeName>
</protein>
<feature type="active site" evidence="10">
    <location>
        <position position="188"/>
    </location>
</feature>
<dbReference type="RefSeq" id="WP_393011441.1">
    <property type="nucleotide sequence ID" value="NZ_JAZAQF010000030.1"/>
</dbReference>
<keyword evidence="13" id="KW-1185">Reference proteome</keyword>
<proteinExistence type="inferred from homology"/>
<dbReference type="EC" id="3.5.1.2" evidence="10"/>
<dbReference type="CDD" id="cd01748">
    <property type="entry name" value="GATase1_IGP_Synthase"/>
    <property type="match status" value="1"/>
</dbReference>
<evidence type="ECO:0000256" key="1">
    <source>
        <dbReference type="ARBA" id="ARBA00005091"/>
    </source>
</evidence>
<dbReference type="PANTHER" id="PTHR42701:SF1">
    <property type="entry name" value="IMIDAZOLE GLYCEROL PHOSPHATE SYNTHASE SUBUNIT HISH"/>
    <property type="match status" value="1"/>
</dbReference>
<keyword evidence="5 10" id="KW-0315">Glutamine amidotransferase</keyword>
<evidence type="ECO:0000313" key="13">
    <source>
        <dbReference type="Proteomes" id="UP001604335"/>
    </source>
</evidence>
<evidence type="ECO:0000256" key="7">
    <source>
        <dbReference type="ARBA" id="ARBA00023239"/>
    </source>
</evidence>
<dbReference type="Gene3D" id="3.40.50.880">
    <property type="match status" value="1"/>
</dbReference>